<accession>A0A445DQ19</accession>
<evidence type="ECO:0000259" key="5">
    <source>
        <dbReference type="PROSITE" id="PS50011"/>
    </source>
</evidence>
<dbReference type="STRING" id="3818.A0A445DQ19"/>
<protein>
    <recommendedName>
        <fullName evidence="2">RING-type E3 ubiquitin transferase</fullName>
        <ecNumber evidence="2">2.3.2.27</ecNumber>
    </recommendedName>
</protein>
<evidence type="ECO:0000256" key="3">
    <source>
        <dbReference type="ARBA" id="ARBA00022786"/>
    </source>
</evidence>
<keyword evidence="4" id="KW-0175">Coiled coil</keyword>
<dbReference type="PROSITE" id="PS50011">
    <property type="entry name" value="PROTEIN_KINASE_DOM"/>
    <property type="match status" value="1"/>
</dbReference>
<dbReference type="GO" id="GO:0005524">
    <property type="term" value="F:ATP binding"/>
    <property type="evidence" value="ECO:0007669"/>
    <property type="project" value="InterPro"/>
</dbReference>
<dbReference type="PANTHER" id="PTHR45647">
    <property type="entry name" value="OS02G0152300 PROTEIN"/>
    <property type="match status" value="1"/>
</dbReference>
<dbReference type="GO" id="GO:0061630">
    <property type="term" value="F:ubiquitin protein ligase activity"/>
    <property type="evidence" value="ECO:0007669"/>
    <property type="project" value="UniProtKB-EC"/>
</dbReference>
<dbReference type="InterPro" id="IPR000719">
    <property type="entry name" value="Prot_kinase_dom"/>
</dbReference>
<proteinExistence type="predicted"/>
<evidence type="ECO:0000256" key="2">
    <source>
        <dbReference type="ARBA" id="ARBA00012483"/>
    </source>
</evidence>
<dbReference type="AlphaFoldDB" id="A0A445DQ19"/>
<evidence type="ECO:0000256" key="4">
    <source>
        <dbReference type="SAM" id="Coils"/>
    </source>
</evidence>
<dbReference type="InterPro" id="IPR001245">
    <property type="entry name" value="Ser-Thr/Tyr_kinase_cat_dom"/>
</dbReference>
<keyword evidence="3" id="KW-0833">Ubl conjugation pathway</keyword>
<name>A0A445DQ19_ARAHY</name>
<comment type="caution">
    <text evidence="6">The sequence shown here is derived from an EMBL/GenBank/DDBJ whole genome shotgun (WGS) entry which is preliminary data.</text>
</comment>
<comment type="catalytic activity">
    <reaction evidence="1">
        <text>S-ubiquitinyl-[E2 ubiquitin-conjugating enzyme]-L-cysteine + [acceptor protein]-L-lysine = [E2 ubiquitin-conjugating enzyme]-L-cysteine + N(6)-ubiquitinyl-[acceptor protein]-L-lysine.</text>
        <dbReference type="EC" id="2.3.2.27"/>
    </reaction>
</comment>
<keyword evidence="7" id="KW-1185">Reference proteome</keyword>
<dbReference type="EC" id="2.3.2.27" evidence="2"/>
<dbReference type="InterPro" id="IPR011009">
    <property type="entry name" value="Kinase-like_dom_sf"/>
</dbReference>
<evidence type="ECO:0000313" key="6">
    <source>
        <dbReference type="EMBL" id="RYR65231.1"/>
    </source>
</evidence>
<sequence>MDGRAEREKIYVALGNNVLEGIHTLAWTLSKWHSHPISIIILHVKYNNTCNHLSTLLGNFPEGIACDVKMERIRKGEEDKIDKMLSKYISFCDNVPAEILDIEQFDEPVQKRTIDLIYGLGITKLVMAFSFMKASLKQKDAMNAMLYVHKQKPGFCELFFVCEGIQVFLREKDNDETVMEDDNGVTVARMKDNNNNKSVAKWCLEGLIFSNSRSIDSDPTSSSSSSEFPLINQNLWEFYLREIENYYQELLSLNLEEENHNSDFPPTQYESLREELNEAYNRIQTKRKEAKQNIERHEKAEWAIWFCNRREEELENRIKEEVAAREELKKELERKKEEVDEISVEVEETKKMVIQVSETERQQRKVIEVKTQILGEIEELRRQRIMGRSRRVVAEAVNNNGCCVFREYREEEIVVATHSFWDELRMKGGFGGWSNVYKGRINGYTVAIKMLNSLPAFSQLHYFLAKVKILGSIRHPHLVDMLGFCSEPKCIILEYMDSGSLGDILHCRLRRWSLLWHDRIRIAIEVCSGLGFLHESQPRPIIHCRIDPSNILLDHNLVAKITGFGLHGCGEECNVGSDVKAVGVLLMQLLTGKRNFLGMVREDILDGSGGKWPLDVAKEVEDLAKRSMSNEDMSIARVMEELNEIRRKHDSIAWTRID</sequence>
<dbReference type="SUPFAM" id="SSF56112">
    <property type="entry name" value="Protein kinase-like (PK-like)"/>
    <property type="match status" value="1"/>
</dbReference>
<dbReference type="Proteomes" id="UP000289738">
    <property type="component" value="Chromosome A03"/>
</dbReference>
<dbReference type="InterPro" id="IPR051348">
    <property type="entry name" value="U-box_ubiquitin_ligases"/>
</dbReference>
<dbReference type="EMBL" id="SDMP01000003">
    <property type="protein sequence ID" value="RYR65231.1"/>
    <property type="molecule type" value="Genomic_DNA"/>
</dbReference>
<evidence type="ECO:0000256" key="1">
    <source>
        <dbReference type="ARBA" id="ARBA00000900"/>
    </source>
</evidence>
<dbReference type="Pfam" id="PF07714">
    <property type="entry name" value="PK_Tyr_Ser-Thr"/>
    <property type="match status" value="1"/>
</dbReference>
<dbReference type="PANTHER" id="PTHR45647:SF56">
    <property type="entry name" value="U-BOX DOMAIN-CONTAINING PROTEIN 50-RELATED"/>
    <property type="match status" value="1"/>
</dbReference>
<evidence type="ECO:0000313" key="7">
    <source>
        <dbReference type="Proteomes" id="UP000289738"/>
    </source>
</evidence>
<gene>
    <name evidence="6" type="ORF">Ahy_A03g011187</name>
</gene>
<feature type="domain" description="Protein kinase" evidence="5">
    <location>
        <begin position="422"/>
        <end position="658"/>
    </location>
</feature>
<reference evidence="6 7" key="1">
    <citation type="submission" date="2019-01" db="EMBL/GenBank/DDBJ databases">
        <title>Sequencing of cultivated peanut Arachis hypogaea provides insights into genome evolution and oil improvement.</title>
        <authorList>
            <person name="Chen X."/>
        </authorList>
    </citation>
    <scope>NUCLEOTIDE SEQUENCE [LARGE SCALE GENOMIC DNA]</scope>
    <source>
        <strain evidence="7">cv. Fuhuasheng</strain>
        <tissue evidence="6">Leaves</tissue>
    </source>
</reference>
<organism evidence="6 7">
    <name type="scientific">Arachis hypogaea</name>
    <name type="common">Peanut</name>
    <dbReference type="NCBI Taxonomy" id="3818"/>
    <lineage>
        <taxon>Eukaryota</taxon>
        <taxon>Viridiplantae</taxon>
        <taxon>Streptophyta</taxon>
        <taxon>Embryophyta</taxon>
        <taxon>Tracheophyta</taxon>
        <taxon>Spermatophyta</taxon>
        <taxon>Magnoliopsida</taxon>
        <taxon>eudicotyledons</taxon>
        <taxon>Gunneridae</taxon>
        <taxon>Pentapetalae</taxon>
        <taxon>rosids</taxon>
        <taxon>fabids</taxon>
        <taxon>Fabales</taxon>
        <taxon>Fabaceae</taxon>
        <taxon>Papilionoideae</taxon>
        <taxon>50 kb inversion clade</taxon>
        <taxon>dalbergioids sensu lato</taxon>
        <taxon>Dalbergieae</taxon>
        <taxon>Pterocarpus clade</taxon>
        <taxon>Arachis</taxon>
    </lineage>
</organism>
<feature type="coiled-coil region" evidence="4">
    <location>
        <begin position="269"/>
        <end position="352"/>
    </location>
</feature>
<dbReference type="GO" id="GO:0004672">
    <property type="term" value="F:protein kinase activity"/>
    <property type="evidence" value="ECO:0007669"/>
    <property type="project" value="InterPro"/>
</dbReference>
<dbReference type="Gene3D" id="1.10.510.10">
    <property type="entry name" value="Transferase(Phosphotransferase) domain 1"/>
    <property type="match status" value="1"/>
</dbReference>